<evidence type="ECO:0000313" key="3">
    <source>
        <dbReference type="Proteomes" id="UP000296049"/>
    </source>
</evidence>
<proteinExistence type="predicted"/>
<dbReference type="EMBL" id="KB743046">
    <property type="protein sequence ID" value="EOB01761.1"/>
    <property type="molecule type" value="Genomic_DNA"/>
</dbReference>
<organism evidence="2 3">
    <name type="scientific">Anas platyrhynchos</name>
    <name type="common">Mallard</name>
    <name type="synonym">Anas boschas</name>
    <dbReference type="NCBI Taxonomy" id="8839"/>
    <lineage>
        <taxon>Eukaryota</taxon>
        <taxon>Metazoa</taxon>
        <taxon>Chordata</taxon>
        <taxon>Craniata</taxon>
        <taxon>Vertebrata</taxon>
        <taxon>Euteleostomi</taxon>
        <taxon>Archelosauria</taxon>
        <taxon>Archosauria</taxon>
        <taxon>Dinosauria</taxon>
        <taxon>Saurischia</taxon>
        <taxon>Theropoda</taxon>
        <taxon>Coelurosauria</taxon>
        <taxon>Aves</taxon>
        <taxon>Neognathae</taxon>
        <taxon>Galloanserae</taxon>
        <taxon>Anseriformes</taxon>
        <taxon>Anatidae</taxon>
        <taxon>Anatinae</taxon>
        <taxon>Anas</taxon>
    </lineage>
</organism>
<protein>
    <submittedName>
        <fullName evidence="2">Uncharacterized protein</fullName>
    </submittedName>
</protein>
<evidence type="ECO:0000313" key="2">
    <source>
        <dbReference type="EMBL" id="EOB01761.1"/>
    </source>
</evidence>
<name>R0JW27_ANAPL</name>
<sequence>MCTRRPPLGAGCGAARCQSAQDGGMKGQTRVEGTRMQGADTGTAFWQPALRGHTAGCEHDELPVGARPARHRCSLHQDGEGRETKPHKSESLGATRMAAGIPFSPAQSGGRAPGIPNKLHTDCSAQRGSVAIVIRNVCTAEKSSHGKRFAFSLLGRSSGQVPAHMGAPSLSLCFHLPVPIPAAPPEEGRHGWGCVGHGAPLLAVLPDLVLLRVAAAGRLTTPAVTPLCLVHVCSLPMQLLLQKVFWGQKGGLDLAPNTHVHLEVHKSVLGPRESPHRPSGRCRDPRQAREPPAPAPYPRAAHRNAGQRRQARHRHRHSARGWRAAMQGTRPVLVFHYQDSANKTRLFSCELENRRGHYLVKLLVALFLSLRVSPCLGHFFVWSLYVFLQGRFVKNLQTEKYFQTAVALISFLQKSNNLINFLEKGRSLRRNTANENGPCLQPKPLRKGTGELGQDRAITIGHEESTACPESQQGRPRALRIFGACAPGEGEQELVAAAAAGGAGAKRSPPRVPATQLLNGAGAGGAEPPLGIEKSTGETEEKARRDMFGQGTAARCRHRMLWLQKAAMPSAAGAALWKLLGLLPPATKPTCQHMPLLDKAPTGAVTSSQYQLWGASTGSHQGSGWLSFSDVPLHCEGADDILLGSRGIGTYRELQDSRCSALVENSARCYIGKEDLRNLSFKNLVTVTGKENLRSGIGVSPKCSGRRPLGGNCCGAGQCPSFNCPIAQGCCEVLLVPQRVPKAVCALMHSIASRLWPGLCVRMDAHWCTRRTEPSAVYWSLHKGTGQPNATTGVWGILRVRGCGGVDEAPGMKLLELLVLGGPENREGSALLVWDPAATVNREASALPTAMHKRDLQS</sequence>
<feature type="compositionally biased region" description="Basic and acidic residues" evidence="1">
    <location>
        <begin position="535"/>
        <end position="547"/>
    </location>
</feature>
<feature type="compositionally biased region" description="Basic and acidic residues" evidence="1">
    <location>
        <begin position="273"/>
        <end position="289"/>
    </location>
</feature>
<reference evidence="3" key="1">
    <citation type="journal article" date="2013" name="Nat. Genet.">
        <title>The duck genome and transcriptome provide insight into an avian influenza virus reservoir species.</title>
        <authorList>
            <person name="Huang Y."/>
            <person name="Li Y."/>
            <person name="Burt D.W."/>
            <person name="Chen H."/>
            <person name="Zhang Y."/>
            <person name="Qian W."/>
            <person name="Kim H."/>
            <person name="Gan S."/>
            <person name="Zhao Y."/>
            <person name="Li J."/>
            <person name="Yi K."/>
            <person name="Feng H."/>
            <person name="Zhu P."/>
            <person name="Li B."/>
            <person name="Liu Q."/>
            <person name="Fairley S."/>
            <person name="Magor K.E."/>
            <person name="Du Z."/>
            <person name="Hu X."/>
            <person name="Goodman L."/>
            <person name="Tafer H."/>
            <person name="Vignal A."/>
            <person name="Lee T."/>
            <person name="Kim K.W."/>
            <person name="Sheng Z."/>
            <person name="An Y."/>
            <person name="Searle S."/>
            <person name="Herrero J."/>
            <person name="Groenen M.A."/>
            <person name="Crooijmans R.P."/>
            <person name="Faraut T."/>
            <person name="Cai Q."/>
            <person name="Webster R.G."/>
            <person name="Aldridge J.R."/>
            <person name="Warren W.C."/>
            <person name="Bartschat S."/>
            <person name="Kehr S."/>
            <person name="Marz M."/>
            <person name="Stadler P.F."/>
            <person name="Smith J."/>
            <person name="Kraus R.H."/>
            <person name="Zhao Y."/>
            <person name="Ren L."/>
            <person name="Fei J."/>
            <person name="Morisson M."/>
            <person name="Kaiser P."/>
            <person name="Griffin D.K."/>
            <person name="Rao M."/>
            <person name="Pitel F."/>
            <person name="Wang J."/>
            <person name="Li N."/>
        </authorList>
    </citation>
    <scope>NUCLEOTIDE SEQUENCE [LARGE SCALE GENOMIC DNA]</scope>
</reference>
<gene>
    <name evidence="2" type="ORF">Anapl_16242</name>
</gene>
<evidence type="ECO:0000256" key="1">
    <source>
        <dbReference type="SAM" id="MobiDB-lite"/>
    </source>
</evidence>
<dbReference type="AlphaFoldDB" id="R0JW27"/>
<feature type="region of interest" description="Disordered" evidence="1">
    <location>
        <begin position="266"/>
        <end position="321"/>
    </location>
</feature>
<feature type="region of interest" description="Disordered" evidence="1">
    <location>
        <begin position="1"/>
        <end position="28"/>
    </location>
</feature>
<dbReference type="Proteomes" id="UP000296049">
    <property type="component" value="Unassembled WGS sequence"/>
</dbReference>
<accession>R0JW27</accession>
<keyword evidence="3" id="KW-1185">Reference proteome</keyword>
<feature type="region of interest" description="Disordered" evidence="1">
    <location>
        <begin position="100"/>
        <end position="120"/>
    </location>
</feature>
<feature type="region of interest" description="Disordered" evidence="1">
    <location>
        <begin position="520"/>
        <end position="548"/>
    </location>
</feature>
<feature type="compositionally biased region" description="Basic residues" evidence="1">
    <location>
        <begin position="300"/>
        <end position="320"/>
    </location>
</feature>